<evidence type="ECO:0000256" key="7">
    <source>
        <dbReference type="ARBA" id="ARBA00022679"/>
    </source>
</evidence>
<evidence type="ECO:0000313" key="23">
    <source>
        <dbReference type="Proteomes" id="UP000886520"/>
    </source>
</evidence>
<evidence type="ECO:0000256" key="17">
    <source>
        <dbReference type="ARBA" id="ARBA00047899"/>
    </source>
</evidence>
<evidence type="ECO:0000256" key="3">
    <source>
        <dbReference type="ARBA" id="ARBA00022475"/>
    </source>
</evidence>
<keyword evidence="14 20" id="KW-1133">Transmembrane helix</keyword>
<dbReference type="InterPro" id="IPR008271">
    <property type="entry name" value="Ser/Thr_kinase_AS"/>
</dbReference>
<dbReference type="PROSITE" id="PS50011">
    <property type="entry name" value="PROTEIN_KINASE_DOM"/>
    <property type="match status" value="1"/>
</dbReference>
<keyword evidence="10" id="KW-0677">Repeat</keyword>
<dbReference type="Gene3D" id="3.80.10.10">
    <property type="entry name" value="Ribonuclease Inhibitor"/>
    <property type="match status" value="2"/>
</dbReference>
<organism evidence="22 23">
    <name type="scientific">Adiantum capillus-veneris</name>
    <name type="common">Maidenhair fern</name>
    <dbReference type="NCBI Taxonomy" id="13818"/>
    <lineage>
        <taxon>Eukaryota</taxon>
        <taxon>Viridiplantae</taxon>
        <taxon>Streptophyta</taxon>
        <taxon>Embryophyta</taxon>
        <taxon>Tracheophyta</taxon>
        <taxon>Polypodiopsida</taxon>
        <taxon>Polypodiidae</taxon>
        <taxon>Polypodiales</taxon>
        <taxon>Pteridineae</taxon>
        <taxon>Pteridaceae</taxon>
        <taxon>Vittarioideae</taxon>
        <taxon>Adiantum</taxon>
    </lineage>
</organism>
<feature type="domain" description="Protein kinase" evidence="21">
    <location>
        <begin position="744"/>
        <end position="1055"/>
    </location>
</feature>
<evidence type="ECO:0000259" key="21">
    <source>
        <dbReference type="PROSITE" id="PS50011"/>
    </source>
</evidence>
<dbReference type="EC" id="2.7.11.1" evidence="2"/>
<dbReference type="FunFam" id="3.80.10.10:FF:000041">
    <property type="entry name" value="LRR receptor-like serine/threonine-protein kinase ERECTA"/>
    <property type="match status" value="2"/>
</dbReference>
<evidence type="ECO:0000256" key="11">
    <source>
        <dbReference type="ARBA" id="ARBA00022741"/>
    </source>
</evidence>
<evidence type="ECO:0000256" key="12">
    <source>
        <dbReference type="ARBA" id="ARBA00022777"/>
    </source>
</evidence>
<dbReference type="GO" id="GO:0009791">
    <property type="term" value="P:post-embryonic development"/>
    <property type="evidence" value="ECO:0007669"/>
    <property type="project" value="UniProtKB-ARBA"/>
</dbReference>
<dbReference type="GO" id="GO:0033612">
    <property type="term" value="F:receptor serine/threonine kinase binding"/>
    <property type="evidence" value="ECO:0007669"/>
    <property type="project" value="TreeGrafter"/>
</dbReference>
<evidence type="ECO:0000256" key="9">
    <source>
        <dbReference type="ARBA" id="ARBA00022729"/>
    </source>
</evidence>
<dbReference type="FunFam" id="3.80.10.10:FF:000233">
    <property type="entry name" value="Leucine-rich repeat receptor-like protein kinase TDR"/>
    <property type="match status" value="1"/>
</dbReference>
<dbReference type="OrthoDB" id="2021138at2759"/>
<evidence type="ECO:0000256" key="19">
    <source>
        <dbReference type="SAM" id="MobiDB-lite"/>
    </source>
</evidence>
<reference evidence="22" key="1">
    <citation type="submission" date="2021-01" db="EMBL/GenBank/DDBJ databases">
        <title>Adiantum capillus-veneris genome.</title>
        <authorList>
            <person name="Fang Y."/>
            <person name="Liao Q."/>
        </authorList>
    </citation>
    <scope>NUCLEOTIDE SEQUENCE</scope>
    <source>
        <strain evidence="22">H3</strain>
        <tissue evidence="22">Leaf</tissue>
    </source>
</reference>
<evidence type="ECO:0000256" key="8">
    <source>
        <dbReference type="ARBA" id="ARBA00022692"/>
    </source>
</evidence>
<dbReference type="Gene3D" id="1.10.510.10">
    <property type="entry name" value="Transferase(Phosphotransferase) domain 1"/>
    <property type="match status" value="1"/>
</dbReference>
<dbReference type="FunFam" id="1.10.510.10:FF:000417">
    <property type="entry name" value="Leucine-rich repeat receptor-like protein kinase"/>
    <property type="match status" value="1"/>
</dbReference>
<evidence type="ECO:0000313" key="22">
    <source>
        <dbReference type="EMBL" id="KAI5077939.1"/>
    </source>
</evidence>
<dbReference type="EMBL" id="JABFUD020000007">
    <property type="protein sequence ID" value="KAI5077939.1"/>
    <property type="molecule type" value="Genomic_DNA"/>
</dbReference>
<dbReference type="PANTHER" id="PTHR48056:SF44">
    <property type="entry name" value="RECEPTOR PROTEIN KINASE CLAVATA1"/>
    <property type="match status" value="1"/>
</dbReference>
<evidence type="ECO:0000256" key="15">
    <source>
        <dbReference type="ARBA" id="ARBA00023136"/>
    </source>
</evidence>
<dbReference type="SMART" id="SM00220">
    <property type="entry name" value="S_TKc"/>
    <property type="match status" value="1"/>
</dbReference>
<dbReference type="AlphaFoldDB" id="A0A9D4V1G0"/>
<keyword evidence="4" id="KW-0723">Serine/threonine-protein kinase</keyword>
<comment type="subcellular location">
    <subcellularLocation>
        <location evidence="1">Cell membrane</location>
        <topology evidence="1">Single-pass membrane protein</topology>
    </subcellularLocation>
</comment>
<dbReference type="PROSITE" id="PS00108">
    <property type="entry name" value="PROTEIN_KINASE_ST"/>
    <property type="match status" value="1"/>
</dbReference>
<dbReference type="Proteomes" id="UP000886520">
    <property type="component" value="Chromosome 7"/>
</dbReference>
<keyword evidence="6" id="KW-0433">Leucine-rich repeat</keyword>
<keyword evidence="11" id="KW-0547">Nucleotide-binding</keyword>
<feature type="transmembrane region" description="Helical" evidence="20">
    <location>
        <begin position="671"/>
        <end position="696"/>
    </location>
</feature>
<keyword evidence="13" id="KW-0067">ATP-binding</keyword>
<comment type="caution">
    <text evidence="22">The sequence shown here is derived from an EMBL/GenBank/DDBJ whole genome shotgun (WGS) entry which is preliminary data.</text>
</comment>
<evidence type="ECO:0000256" key="18">
    <source>
        <dbReference type="ARBA" id="ARBA00048679"/>
    </source>
</evidence>
<proteinExistence type="predicted"/>
<dbReference type="InterPro" id="IPR001611">
    <property type="entry name" value="Leu-rich_rpt"/>
</dbReference>
<comment type="catalytic activity">
    <reaction evidence="17">
        <text>L-threonyl-[protein] + ATP = O-phospho-L-threonyl-[protein] + ADP + H(+)</text>
        <dbReference type="Rhea" id="RHEA:46608"/>
        <dbReference type="Rhea" id="RHEA-COMP:11060"/>
        <dbReference type="Rhea" id="RHEA-COMP:11605"/>
        <dbReference type="ChEBI" id="CHEBI:15378"/>
        <dbReference type="ChEBI" id="CHEBI:30013"/>
        <dbReference type="ChEBI" id="CHEBI:30616"/>
        <dbReference type="ChEBI" id="CHEBI:61977"/>
        <dbReference type="ChEBI" id="CHEBI:456216"/>
        <dbReference type="EC" id="2.7.11.1"/>
    </reaction>
</comment>
<keyword evidence="3" id="KW-1003">Cell membrane</keyword>
<dbReference type="InterPro" id="IPR000719">
    <property type="entry name" value="Prot_kinase_dom"/>
</dbReference>
<keyword evidence="5" id="KW-0597">Phosphoprotein</keyword>
<dbReference type="InterPro" id="IPR011009">
    <property type="entry name" value="Kinase-like_dom_sf"/>
</dbReference>
<dbReference type="PANTHER" id="PTHR48056">
    <property type="entry name" value="LRR RECEPTOR-LIKE SERINE/THREONINE-PROTEIN KINASE-RELATED"/>
    <property type="match status" value="1"/>
</dbReference>
<dbReference type="GO" id="GO:0005886">
    <property type="term" value="C:plasma membrane"/>
    <property type="evidence" value="ECO:0007669"/>
    <property type="project" value="UniProtKB-SubCell"/>
</dbReference>
<dbReference type="SUPFAM" id="SSF52047">
    <property type="entry name" value="RNI-like"/>
    <property type="match status" value="1"/>
</dbReference>
<dbReference type="GO" id="GO:0005524">
    <property type="term" value="F:ATP binding"/>
    <property type="evidence" value="ECO:0007669"/>
    <property type="project" value="UniProtKB-KW"/>
</dbReference>
<keyword evidence="8 20" id="KW-0812">Transmembrane</keyword>
<evidence type="ECO:0000256" key="4">
    <source>
        <dbReference type="ARBA" id="ARBA00022527"/>
    </source>
</evidence>
<dbReference type="SUPFAM" id="SSF56112">
    <property type="entry name" value="Protein kinase-like (PK-like)"/>
    <property type="match status" value="1"/>
</dbReference>
<dbReference type="GO" id="GO:0004674">
    <property type="term" value="F:protein serine/threonine kinase activity"/>
    <property type="evidence" value="ECO:0007669"/>
    <property type="project" value="UniProtKB-KW"/>
</dbReference>
<name>A0A9D4V1G0_ADICA</name>
<dbReference type="InterPro" id="IPR032675">
    <property type="entry name" value="LRR_dom_sf"/>
</dbReference>
<evidence type="ECO:0000256" key="6">
    <source>
        <dbReference type="ARBA" id="ARBA00022614"/>
    </source>
</evidence>
<keyword evidence="23" id="KW-1185">Reference proteome</keyword>
<evidence type="ECO:0000256" key="20">
    <source>
        <dbReference type="SAM" id="Phobius"/>
    </source>
</evidence>
<gene>
    <name evidence="22" type="ORF">GOP47_0007763</name>
</gene>
<comment type="catalytic activity">
    <reaction evidence="18">
        <text>L-seryl-[protein] + ATP = O-phospho-L-seryl-[protein] + ADP + H(+)</text>
        <dbReference type="Rhea" id="RHEA:17989"/>
        <dbReference type="Rhea" id="RHEA-COMP:9863"/>
        <dbReference type="Rhea" id="RHEA-COMP:11604"/>
        <dbReference type="ChEBI" id="CHEBI:15378"/>
        <dbReference type="ChEBI" id="CHEBI:29999"/>
        <dbReference type="ChEBI" id="CHEBI:30616"/>
        <dbReference type="ChEBI" id="CHEBI:83421"/>
        <dbReference type="ChEBI" id="CHEBI:456216"/>
        <dbReference type="EC" id="2.7.11.1"/>
    </reaction>
</comment>
<feature type="region of interest" description="Disordered" evidence="19">
    <location>
        <begin position="1"/>
        <end position="27"/>
    </location>
</feature>
<dbReference type="Pfam" id="PF23598">
    <property type="entry name" value="LRR_14"/>
    <property type="match status" value="1"/>
</dbReference>
<dbReference type="Gene3D" id="3.30.200.20">
    <property type="entry name" value="Phosphorylase Kinase, domain 1"/>
    <property type="match status" value="1"/>
</dbReference>
<accession>A0A9D4V1G0</accession>
<dbReference type="InterPro" id="IPR003591">
    <property type="entry name" value="Leu-rich_rpt_typical-subtyp"/>
</dbReference>
<dbReference type="InterPro" id="IPR050647">
    <property type="entry name" value="Plant_LRR-RLKs"/>
</dbReference>
<dbReference type="SUPFAM" id="SSF52058">
    <property type="entry name" value="L domain-like"/>
    <property type="match status" value="1"/>
</dbReference>
<keyword evidence="7" id="KW-0808">Transferase</keyword>
<keyword evidence="16" id="KW-0325">Glycoprotein</keyword>
<protein>
    <recommendedName>
        <fullName evidence="2">non-specific serine/threonine protein kinase</fullName>
        <ecNumber evidence="2">2.7.11.1</ecNumber>
    </recommendedName>
</protein>
<evidence type="ECO:0000256" key="1">
    <source>
        <dbReference type="ARBA" id="ARBA00004162"/>
    </source>
</evidence>
<dbReference type="SMART" id="SM00369">
    <property type="entry name" value="LRR_TYP"/>
    <property type="match status" value="7"/>
</dbReference>
<evidence type="ECO:0000256" key="10">
    <source>
        <dbReference type="ARBA" id="ARBA00022737"/>
    </source>
</evidence>
<keyword evidence="9" id="KW-0732">Signal</keyword>
<sequence length="1063" mass="114738">MCNKLQASKTQRRPTGPELGLGSSRGRPRDFITCSYRANFKDQMRPHVTSERRIGGDISPTSFSGWSSPFCESRGFSSSSLLHDDAPTLLRWPVLAPTRRSEQRVEGLNFSKLWLKGRTQAGDVNFSALCSLPALKIMDLNSNDFSGPFPSSLYECTQLETLALSANLFVGGLPEAIDNLPALRRLDLSFNNFSGAIPSSFGHLTHLQELNLVANLLNETIPSFLGNLSKLERLNLAYNPFSNSASIPPELGNLTELSEIWLAGCNLHGAIPDSLGNLLKVSNLDLSFNMLTGRFGSSLTSLKSLTQLELYNNHLEGPVPSSLGNLTLLANFDVSMNMLAGPLPISISQLHHLTSFHVYQNLLTGPFPSSLAIFPLLKQISMFNNSFNGPLPSNLGTVSKLEILDVSYNDFTGTLPGFLCSGGVLQEIAAMNNRFDGAIPSTLGNCPPLQRVRLNNNLLSGAVPSGLWGSPALVFLQLDNNNLEGTITPEIRGAHNLSTLKLDSNHFSGSLPFEMYSLWNLSFISVSNNNFSGIISPEVGKLHHLSNLYIQSNSFSGIIPVKLAQCTQLSVLQLADNAFVGGIPSSLASLSAINVLNLSHNQLSGGIPAELSELRLTNFDISYNNLSGPVPSGFMNGAFDGSFVGNADLCGRNLMGIRPCDVSSNKSPSKIFLRVLLGATFGAALILLIVGMVFLYRVHGPQLKSVIQGKKGGESGPSSASIPWRVTSFHKVQYGELDIVSRLDDDNLILGSGGAGTVYKAVLSNGQTVAIKKLRKGSGNEGSEDDKGFKVEVATLGKIRHKNIVKLLCTCSNKDTKLLVYEYMPNGSLGDMLHHNPGYGSTNLALDWPSRYKIALGAAQGLAYLHHDCSPPIVHRDVKSNNILLDAHLNAYVADFGVAKVMENYLGADNTNCSAAFTARVAGSYGYIAPEHAYTPKVTEKSDIYSFGVVLLELVTGKKPVDWDVFGDNMDIVRWTRGKLATAEDAGEVLDAGLVPCWREGMLMLLRVAMLCTCALPMNRPSMREVVDMLLDADPARFSSTPLKSSKSVGAHAYKGLALLALP</sequence>
<evidence type="ECO:0000256" key="14">
    <source>
        <dbReference type="ARBA" id="ARBA00022989"/>
    </source>
</evidence>
<keyword evidence="15 20" id="KW-0472">Membrane</keyword>
<evidence type="ECO:0000256" key="13">
    <source>
        <dbReference type="ARBA" id="ARBA00022840"/>
    </source>
</evidence>
<dbReference type="Pfam" id="PF00069">
    <property type="entry name" value="Pkinase"/>
    <property type="match status" value="1"/>
</dbReference>
<keyword evidence="12" id="KW-0418">Kinase</keyword>
<dbReference type="InterPro" id="IPR055414">
    <property type="entry name" value="LRR_R13L4/SHOC2-like"/>
</dbReference>
<evidence type="ECO:0000256" key="2">
    <source>
        <dbReference type="ARBA" id="ARBA00012513"/>
    </source>
</evidence>
<evidence type="ECO:0000256" key="16">
    <source>
        <dbReference type="ARBA" id="ARBA00023180"/>
    </source>
</evidence>
<dbReference type="Pfam" id="PF00560">
    <property type="entry name" value="LRR_1"/>
    <property type="match status" value="4"/>
</dbReference>
<evidence type="ECO:0000256" key="5">
    <source>
        <dbReference type="ARBA" id="ARBA00022553"/>
    </source>
</evidence>